<gene>
    <name evidence="1" type="ORF">FM110_02160</name>
</gene>
<evidence type="ECO:0000313" key="2">
    <source>
        <dbReference type="Proteomes" id="UP000195981"/>
    </source>
</evidence>
<protein>
    <submittedName>
        <fullName evidence="1">Uncharacterized protein</fullName>
    </submittedName>
</protein>
<name>A0A1X6WU67_9MICO</name>
<reference evidence="1 2" key="1">
    <citation type="submission" date="2017-02" db="EMBL/GenBank/DDBJ databases">
        <authorList>
            <person name="Peterson S.W."/>
        </authorList>
    </citation>
    <scope>NUCLEOTIDE SEQUENCE [LARGE SCALE GENOMIC DNA]</scope>
    <source>
        <strain evidence="1 2">CIP104813</strain>
    </source>
</reference>
<keyword evidence="2" id="KW-1185">Reference proteome</keyword>
<proteinExistence type="predicted"/>
<dbReference type="AlphaFoldDB" id="A0A1X6WU67"/>
<sequence>MDSLPEPEKAEAEEFAREFLLRVLRLRGVKIDREHFLRAELHKRGIGGATIARAVEENPAAAGDLAPDARPDRR</sequence>
<organism evidence="1 2">
    <name type="scientific">Brachybacterium nesterenkovii</name>
    <dbReference type="NCBI Taxonomy" id="47847"/>
    <lineage>
        <taxon>Bacteria</taxon>
        <taxon>Bacillati</taxon>
        <taxon>Actinomycetota</taxon>
        <taxon>Actinomycetes</taxon>
        <taxon>Micrococcales</taxon>
        <taxon>Dermabacteraceae</taxon>
        <taxon>Brachybacterium</taxon>
    </lineage>
</organism>
<dbReference type="Proteomes" id="UP000195981">
    <property type="component" value="Unassembled WGS sequence"/>
</dbReference>
<accession>A0A1X6WU67</accession>
<dbReference type="EMBL" id="FWFG01000020">
    <property type="protein sequence ID" value="SLM88675.1"/>
    <property type="molecule type" value="Genomic_DNA"/>
</dbReference>
<evidence type="ECO:0000313" key="1">
    <source>
        <dbReference type="EMBL" id="SLM88675.1"/>
    </source>
</evidence>